<dbReference type="AlphaFoldDB" id="A0A8U0R8S6"/>
<protein>
    <submittedName>
        <fullName evidence="3">Translation initiation factor IF-2-like</fullName>
    </submittedName>
</protein>
<sequence length="212" mass="21797">MDFDLIRLPQPDPQGPVPIRGGPTGSTEEATPRTGTKELPRQKSPAKSRGGRSGPAGAGRTTGGETTAGPLWEGGGGGGPGPTRPAPPRPDPTAAPAVTPARTTTSSRSQKHCRSLGDTHSQTPRTSRSLSLVPRTHPGGRRRLLSLHSSFPRKSYLARRPPGRSQSLRPGRGSGSRPDSEGVGSASAGTHGTCSLQQGPAGTGLELMTLES</sequence>
<accession>A0A8U0R8S6</accession>
<feature type="compositionally biased region" description="Low complexity" evidence="1">
    <location>
        <begin position="94"/>
        <end position="105"/>
    </location>
</feature>
<reference evidence="3" key="1">
    <citation type="submission" date="2025-08" db="UniProtKB">
        <authorList>
            <consortium name="RefSeq"/>
        </authorList>
    </citation>
    <scope>IDENTIFICATION</scope>
    <source>
        <tissue evidence="3">Brain</tissue>
    </source>
</reference>
<keyword evidence="2" id="KW-1185">Reference proteome</keyword>
<evidence type="ECO:0000313" key="3">
    <source>
        <dbReference type="RefSeq" id="XP_044919987.1"/>
    </source>
</evidence>
<gene>
    <name evidence="3" type="primary">LOC123387312</name>
</gene>
<feature type="compositionally biased region" description="Gly residues" evidence="1">
    <location>
        <begin position="72"/>
        <end position="81"/>
    </location>
</feature>
<name>A0A8U0R8S6_MUSPF</name>
<feature type="compositionally biased region" description="Polar residues" evidence="1">
    <location>
        <begin position="118"/>
        <end position="130"/>
    </location>
</feature>
<organism evidence="2 3">
    <name type="scientific">Mustela putorius furo</name>
    <name type="common">European domestic ferret</name>
    <name type="synonym">Mustela furo</name>
    <dbReference type="NCBI Taxonomy" id="9669"/>
    <lineage>
        <taxon>Eukaryota</taxon>
        <taxon>Metazoa</taxon>
        <taxon>Chordata</taxon>
        <taxon>Craniata</taxon>
        <taxon>Vertebrata</taxon>
        <taxon>Euteleostomi</taxon>
        <taxon>Mammalia</taxon>
        <taxon>Eutheria</taxon>
        <taxon>Laurasiatheria</taxon>
        <taxon>Carnivora</taxon>
        <taxon>Caniformia</taxon>
        <taxon>Musteloidea</taxon>
        <taxon>Mustelidae</taxon>
        <taxon>Mustelinae</taxon>
        <taxon>Mustela</taxon>
    </lineage>
</organism>
<dbReference type="GeneID" id="123387312"/>
<feature type="region of interest" description="Disordered" evidence="1">
    <location>
        <begin position="1"/>
        <end position="212"/>
    </location>
</feature>
<proteinExistence type="predicted"/>
<feature type="compositionally biased region" description="Gly residues" evidence="1">
    <location>
        <begin position="51"/>
        <end position="62"/>
    </location>
</feature>
<dbReference type="RefSeq" id="XP_044919987.1">
    <property type="nucleotide sequence ID" value="XM_045064052.1"/>
</dbReference>
<evidence type="ECO:0000256" key="1">
    <source>
        <dbReference type="SAM" id="MobiDB-lite"/>
    </source>
</evidence>
<dbReference type="Proteomes" id="UP000000715">
    <property type="component" value="Unplaced"/>
</dbReference>
<feature type="compositionally biased region" description="Pro residues" evidence="1">
    <location>
        <begin position="82"/>
        <end position="93"/>
    </location>
</feature>
<evidence type="ECO:0000313" key="2">
    <source>
        <dbReference type="Proteomes" id="UP000000715"/>
    </source>
</evidence>
<feature type="compositionally biased region" description="Polar residues" evidence="1">
    <location>
        <begin position="187"/>
        <end position="200"/>
    </location>
</feature>